<name>G3JJX1_CORMM</name>
<evidence type="ECO:0000313" key="3">
    <source>
        <dbReference type="EMBL" id="EGX91308.1"/>
    </source>
</evidence>
<protein>
    <submittedName>
        <fullName evidence="3">LysM domain containing protein</fullName>
    </submittedName>
</protein>
<evidence type="ECO:0000259" key="2">
    <source>
        <dbReference type="Pfam" id="PF12708"/>
    </source>
</evidence>
<feature type="region of interest" description="Disordered" evidence="1">
    <location>
        <begin position="1520"/>
        <end position="1544"/>
    </location>
</feature>
<feature type="domain" description="Rhamnogalacturonase A/B/Epimerase-like pectate lyase" evidence="2">
    <location>
        <begin position="965"/>
        <end position="1022"/>
    </location>
</feature>
<evidence type="ECO:0000313" key="4">
    <source>
        <dbReference type="Proteomes" id="UP000001610"/>
    </source>
</evidence>
<accession>G3JJX1</accession>
<dbReference type="PANTHER" id="PTHR33928">
    <property type="entry name" value="POLYGALACTURONASE QRT3"/>
    <property type="match status" value="1"/>
</dbReference>
<gene>
    <name evidence="3" type="ORF">CCM_05466</name>
</gene>
<feature type="compositionally biased region" description="Polar residues" evidence="1">
    <location>
        <begin position="1531"/>
        <end position="1544"/>
    </location>
</feature>
<dbReference type="GeneID" id="18167484"/>
<dbReference type="OMA" id="TPKECPP"/>
<dbReference type="InParanoid" id="G3JJX1"/>
<dbReference type="OrthoDB" id="4868838at2759"/>
<dbReference type="SUPFAM" id="SSF51126">
    <property type="entry name" value="Pectin lyase-like"/>
    <property type="match status" value="2"/>
</dbReference>
<evidence type="ECO:0000256" key="1">
    <source>
        <dbReference type="SAM" id="MobiDB-lite"/>
    </source>
</evidence>
<feature type="compositionally biased region" description="Low complexity" evidence="1">
    <location>
        <begin position="1520"/>
        <end position="1530"/>
    </location>
</feature>
<dbReference type="EMBL" id="JH126402">
    <property type="protein sequence ID" value="EGX91308.1"/>
    <property type="molecule type" value="Genomic_DNA"/>
</dbReference>
<dbReference type="Gene3D" id="2.160.20.10">
    <property type="entry name" value="Single-stranded right-handed beta-helix, Pectin lyase-like"/>
    <property type="match status" value="2"/>
</dbReference>
<dbReference type="CDD" id="cd23668">
    <property type="entry name" value="GH55_beta13glucanase-like"/>
    <property type="match status" value="1"/>
</dbReference>
<dbReference type="InterPro" id="IPR039279">
    <property type="entry name" value="QRT3-like"/>
</dbReference>
<sequence length="1910" mass="209089">MDPYGSHFFTRAFPDPTKPRRKRVDIVTLIPFRTFNKRRKKKHSTSGSNVRIKRDCHPGLAFSLATITTYRGVMLLGLHVALLAQLAWLWYPRVAQAQFAQDYEVDTTRPNSYLYRPLPGLPPYPVLNTGASTVYLQYNCYYMIEICVNARRFLASQRGRNLHAASGISNSIFGYDLDTGKDEPKSHQAWRRDASCPSSWKNNHACPEPDQSKPWKTQGEWFTDLLEPGTSVNAIMNGPIHNSDIRYSCDEFPPATWVEGGEGLNGNGPSHTRCAAISCEGATGTKAEQNWQGLAHGVLRQQLESLTDGLNDPHFQAHRSIIFFRFSYNDDGADATPARITVTNHAGNSDDDEDMYFVEMRKRSTRTNSTLTGPGLSAEELRAYVRAGKAYETLIHDNSTITQPDSALANKFLRRALQARALADMELDSTGLNSSSSIGSAGVGADAALGTREMAIKRGSLQYPQAVRNSTTAEIRNITSSALEAARELVKNARAEAAKRNAARVANPLRNKYLYGRGNSNGRRGESAALTTTAPPPLLLITDEIAAAAALVAEADVKPNANVTRRAATAGKGAFWMQDIARKGTVPWGDDPKYDCTINQRIIKVVFRNVMDYGAVGDGSSDDTKAINKAMGTNSTRCDRGCNGSTIKNAIVYFPPGNYLVSSTLAMPFGTQIIGDANNRPTLVAAPNFVGLGVLSTDEYTGAPGPGIDGKDPEYFVNTANFYRQIRNIRIDIRSIDKGDVITGIHYQVAQATSTQDVEIVAKRGSKQIGMYAENGSGGSITDISFVGGSIGLKAGSQQFTAQRLDFDNCDVGIQVIWDWGWVWKSIHMKNVGTGFKLVGDDGVGNIGSVSIMDSSFSGADKAIVINPIKEAVGAGSTGISLENVAFDGVGVAVSDVSGTTLLAASSKVDQWVVGPVYEGSAEKRTFTKGSKVGEYKRHPTLLDNSGNYFERARPQYADVPASAFVHTKDLGCKGDGVTDDTAAFQRAVGASTGSILFIDAGTYILTSTVTIPPGAKIVGETWSQLAASGPFFSDASNPRPMLRVGHVGEVGDVEMQDLIFTTQGPTAGAILLEWNIKAAKPGSAGLWDCHARVGGALGTKLTPKECPPSTSGVNSGCSAASLMMHLTKEASGYFENMWLWGADHMIELYATASEHGVFYQYNFHNAANIYAGMIQTESPYYQPNPKPPAPFTDVVGKMVGDPKYDCATNDPFNGCDESWSTIVTGSENIFIAAAGLYSWFSTYSQSCIDTQECQKSLLLLNDNGANVRITNLVTIGAKYMAVMGGKGIAAADNLNVKVHPSWSHISVLDVGKDGHTNFNEYIWVDPKIWDMDQPQFTCIPPCRAKIPPWKGATSTVNYPLVTVSDGSWTSTITQPPITISEWVFEAVTISAEQKKRALGDTVSLQPMLATTPLWPAFRYRGANGATSTTRASAPFPTPPSHIWGDDAPVPPEGSWPNGHHINAVLGEQDFPMVPLCFYRDFDDKCMDKYYGIGGSREGVQDTYDEENIFDRTACPRATTTTSTTLSTSTRKPQPTTSMYEQGHASSNKGHCYNKGYVVHRDRMVYAIESYCEAVSKELLIPGFFDEESYSVTNKGVFGTYWMKINISLEVKEGCSFGTYHITDPSDLKRANGYDIAHFDEELCEYYLTRIADGCNCRGVDGKQGGYLENDCYRWRMDPQRLGRIDSALRFAAPSRKSSTHDKLRSDGQRVLFSADFKRLCWPLSGTFPTALSVMKTMRGALQEMEPLQRENGIWHEIAFLPLTQPKVSSINAYIPMLDEYEGNWVAWHRDHEAAEYVANWNLDDHTRPYGEQEENCTSETDSFIGYIASCCGQDRPEYKAGLTMQVKPAAGKEFVTIYDYLSVVHPWIMSLREDIIQAMTVRGDGTNITLESARAMNWKISMRVEEGCS</sequence>
<reference evidence="3 4" key="1">
    <citation type="journal article" date="2011" name="Genome Biol.">
        <title>Genome sequence of the insect pathogenic fungus Cordyceps militaris, a valued traditional Chinese medicine.</title>
        <authorList>
            <person name="Zheng P."/>
            <person name="Xia Y."/>
            <person name="Xiao G."/>
            <person name="Xiong C."/>
            <person name="Hu X."/>
            <person name="Zhang S."/>
            <person name="Zheng H."/>
            <person name="Huang Y."/>
            <person name="Zhou Y."/>
            <person name="Wang S."/>
            <person name="Zhao G.P."/>
            <person name="Liu X."/>
            <person name="St Leger R.J."/>
            <person name="Wang C."/>
        </authorList>
    </citation>
    <scope>NUCLEOTIDE SEQUENCE [LARGE SCALE GENOMIC DNA]</scope>
    <source>
        <strain evidence="3 4">CM01</strain>
    </source>
</reference>
<dbReference type="VEuPathDB" id="FungiDB:CCM_05466"/>
<dbReference type="FunFam" id="2.160.20.10:FF:000043">
    <property type="entry name" value="Exo-beta-1,3-glucanase, putative"/>
    <property type="match status" value="1"/>
</dbReference>
<dbReference type="Proteomes" id="UP000001610">
    <property type="component" value="Unassembled WGS sequence"/>
</dbReference>
<dbReference type="InterPro" id="IPR024535">
    <property type="entry name" value="RHGA/B-epi-like_pectate_lyase"/>
</dbReference>
<dbReference type="HOGENOM" id="CLU_002540_0_2_1"/>
<dbReference type="eggNOG" id="ENOG502SINF">
    <property type="taxonomic scope" value="Eukaryota"/>
</dbReference>
<proteinExistence type="predicted"/>
<feature type="domain" description="Rhamnogalacturonase A/B/Epimerase-like pectate lyase" evidence="2">
    <location>
        <begin position="607"/>
        <end position="836"/>
    </location>
</feature>
<dbReference type="KEGG" id="cmt:CCM_05466"/>
<dbReference type="RefSeq" id="XP_006670673.1">
    <property type="nucleotide sequence ID" value="XM_006670610.1"/>
</dbReference>
<dbReference type="PANTHER" id="PTHR33928:SF2">
    <property type="entry name" value="PECTATE LYASE SUPERFAMILY PROTEIN DOMAIN-CONTAINING PROTEIN-RELATED"/>
    <property type="match status" value="1"/>
</dbReference>
<keyword evidence="4" id="KW-1185">Reference proteome</keyword>
<dbReference type="Pfam" id="PF12708">
    <property type="entry name" value="Pect-lyase_RHGA_epim"/>
    <property type="match status" value="2"/>
</dbReference>
<organism evidence="3 4">
    <name type="scientific">Cordyceps militaris (strain CM01)</name>
    <name type="common">Caterpillar fungus</name>
    <dbReference type="NCBI Taxonomy" id="983644"/>
    <lineage>
        <taxon>Eukaryota</taxon>
        <taxon>Fungi</taxon>
        <taxon>Dikarya</taxon>
        <taxon>Ascomycota</taxon>
        <taxon>Pezizomycotina</taxon>
        <taxon>Sordariomycetes</taxon>
        <taxon>Hypocreomycetidae</taxon>
        <taxon>Hypocreales</taxon>
        <taxon>Cordycipitaceae</taxon>
        <taxon>Cordyceps</taxon>
    </lineage>
</organism>
<dbReference type="InterPro" id="IPR011050">
    <property type="entry name" value="Pectin_lyase_fold/virulence"/>
</dbReference>
<dbReference type="InterPro" id="IPR012334">
    <property type="entry name" value="Pectin_lyas_fold"/>
</dbReference>
<dbReference type="GO" id="GO:0004650">
    <property type="term" value="F:polygalacturonase activity"/>
    <property type="evidence" value="ECO:0007669"/>
    <property type="project" value="InterPro"/>
</dbReference>